<dbReference type="EMBL" id="CP048620">
    <property type="protein sequence ID" value="QPJ65230.1"/>
    <property type="molecule type" value="Genomic_DNA"/>
</dbReference>
<gene>
    <name evidence="1" type="ORF">G3M78_07435</name>
</gene>
<organism evidence="1 2">
    <name type="scientific">Candidatus Nitrohelix vancouverensis</name>
    <dbReference type="NCBI Taxonomy" id="2705534"/>
    <lineage>
        <taxon>Bacteria</taxon>
        <taxon>Pseudomonadati</taxon>
        <taxon>Nitrospinota/Tectimicrobiota group</taxon>
        <taxon>Nitrospinota</taxon>
        <taxon>Nitrospinia</taxon>
        <taxon>Nitrospinales</taxon>
        <taxon>Nitrospinaceae</taxon>
        <taxon>Candidatus Nitrohelix</taxon>
    </lineage>
</organism>
<evidence type="ECO:0000313" key="2">
    <source>
        <dbReference type="Proteomes" id="UP000594464"/>
    </source>
</evidence>
<dbReference type="Proteomes" id="UP000594464">
    <property type="component" value="Chromosome"/>
</dbReference>
<dbReference type="KEGG" id="nva:G3M78_07435"/>
<accession>A0A7T0C2B6</accession>
<dbReference type="AlphaFoldDB" id="A0A7T0C2B6"/>
<proteinExistence type="predicted"/>
<sequence>MQSVFLTIFIIFFVFKGEVSASRLFPEKAYQAYWCQQAQGQTEVRLIDRTRVDCLTTQHAIEFDFGSKWAEAIGQALHYSMATGKEAGIVLILETEEDGKYWIRLNNIIQRYHLGIHTWKIHPEALNQAPK</sequence>
<evidence type="ECO:0000313" key="1">
    <source>
        <dbReference type="EMBL" id="QPJ65230.1"/>
    </source>
</evidence>
<name>A0A7T0C2B6_9BACT</name>
<reference evidence="2" key="1">
    <citation type="submission" date="2020-02" db="EMBL/GenBank/DDBJ databases">
        <title>Genomic and physiological characterization of two novel Nitrospinaceae genera.</title>
        <authorList>
            <person name="Mueller A.J."/>
            <person name="Jung M.-Y."/>
            <person name="Strachan C.R."/>
            <person name="Herbold C.W."/>
            <person name="Kirkegaard R.H."/>
            <person name="Daims H."/>
        </authorList>
    </citation>
    <scope>NUCLEOTIDE SEQUENCE [LARGE SCALE GENOMIC DNA]</scope>
</reference>
<protein>
    <submittedName>
        <fullName evidence="1">Uncharacterized protein</fullName>
    </submittedName>
</protein>